<dbReference type="GO" id="GO:0016740">
    <property type="term" value="F:transferase activity"/>
    <property type="evidence" value="ECO:0007669"/>
    <property type="project" value="UniProtKB-KW"/>
</dbReference>
<dbReference type="EMBL" id="JABBNT010000003">
    <property type="protein sequence ID" value="NMM45381.1"/>
    <property type="molecule type" value="Genomic_DNA"/>
</dbReference>
<dbReference type="RefSeq" id="WP_169625724.1">
    <property type="nucleotide sequence ID" value="NZ_JABBNT010000003.1"/>
</dbReference>
<keyword evidence="2" id="KW-0315">Glutamine amidotransferase</keyword>
<organism evidence="2 3">
    <name type="scientific">Pacificispira spongiicola</name>
    <dbReference type="NCBI Taxonomy" id="2729598"/>
    <lineage>
        <taxon>Bacteria</taxon>
        <taxon>Pseudomonadati</taxon>
        <taxon>Pseudomonadota</taxon>
        <taxon>Alphaproteobacteria</taxon>
        <taxon>Rhodospirillales</taxon>
        <taxon>Rhodospirillaceae</taxon>
        <taxon>Pacificispira</taxon>
    </lineage>
</organism>
<feature type="domain" description="Glutamine amidotransferase" evidence="1">
    <location>
        <begin position="54"/>
        <end position="191"/>
    </location>
</feature>
<dbReference type="PANTHER" id="PTHR42695">
    <property type="entry name" value="GLUTAMINE AMIDOTRANSFERASE YLR126C-RELATED"/>
    <property type="match status" value="1"/>
</dbReference>
<reference evidence="2 3" key="1">
    <citation type="submission" date="2020-04" db="EMBL/GenBank/DDBJ databases">
        <title>Rhodospirillaceae bacterium KN72 isolated from deep sea.</title>
        <authorList>
            <person name="Zhang D.-C."/>
        </authorList>
    </citation>
    <scope>NUCLEOTIDE SEQUENCE [LARGE SCALE GENOMIC DNA]</scope>
    <source>
        <strain evidence="2 3">KN72</strain>
    </source>
</reference>
<dbReference type="Proteomes" id="UP000539372">
    <property type="component" value="Unassembled WGS sequence"/>
</dbReference>
<keyword evidence="3" id="KW-1185">Reference proteome</keyword>
<dbReference type="InterPro" id="IPR017926">
    <property type="entry name" value="GATASE"/>
</dbReference>
<name>A0A7Y0HEY9_9PROT</name>
<evidence type="ECO:0000259" key="1">
    <source>
        <dbReference type="Pfam" id="PF00117"/>
    </source>
</evidence>
<gene>
    <name evidence="2" type="ORF">HH303_12880</name>
</gene>
<dbReference type="Gene3D" id="3.40.50.880">
    <property type="match status" value="1"/>
</dbReference>
<dbReference type="PROSITE" id="PS51273">
    <property type="entry name" value="GATASE_TYPE_1"/>
    <property type="match status" value="1"/>
</dbReference>
<proteinExistence type="predicted"/>
<comment type="caution">
    <text evidence="2">The sequence shown here is derived from an EMBL/GenBank/DDBJ whole genome shotgun (WGS) entry which is preliminary data.</text>
</comment>
<dbReference type="GO" id="GO:0005829">
    <property type="term" value="C:cytosol"/>
    <property type="evidence" value="ECO:0007669"/>
    <property type="project" value="TreeGrafter"/>
</dbReference>
<keyword evidence="2" id="KW-0808">Transferase</keyword>
<accession>A0A7Y0HEY9</accession>
<dbReference type="AlphaFoldDB" id="A0A7Y0HEY9"/>
<dbReference type="InterPro" id="IPR044992">
    <property type="entry name" value="ChyE-like"/>
</dbReference>
<dbReference type="SUPFAM" id="SSF52317">
    <property type="entry name" value="Class I glutamine amidotransferase-like"/>
    <property type="match status" value="1"/>
</dbReference>
<dbReference type="Pfam" id="PF00117">
    <property type="entry name" value="GATase"/>
    <property type="match status" value="1"/>
</dbReference>
<sequence>MRLGILEAGRPPAPLDETHGYYPAMFADLLRAHLPEGSEIVDYPVIDNEFPDSVTDCDAWLITGSALGVYDAEPFIPRLLDFIRGAADAGVPMVGICFGHQAIAQALGGKAEKSDRGWGVGTHRYTFANVPDWLSDAVAPGTEFDTYVSHQDQVTVLPEGAQVLAGSDFCPNAMVAVGNKILTLQSHPEMPSAYVKDLYTFRRDRIGADVVDPGLTTVVETPRARDADRAAAWIGAFFTHALES</sequence>
<dbReference type="PANTHER" id="PTHR42695:SF5">
    <property type="entry name" value="GLUTAMINE AMIDOTRANSFERASE YLR126C-RELATED"/>
    <property type="match status" value="1"/>
</dbReference>
<evidence type="ECO:0000313" key="2">
    <source>
        <dbReference type="EMBL" id="NMM45381.1"/>
    </source>
</evidence>
<dbReference type="CDD" id="cd01741">
    <property type="entry name" value="GATase1_1"/>
    <property type="match status" value="1"/>
</dbReference>
<protein>
    <submittedName>
        <fullName evidence="2">Type 1 glutamine amidotransferase</fullName>
    </submittedName>
</protein>
<dbReference type="InterPro" id="IPR029062">
    <property type="entry name" value="Class_I_gatase-like"/>
</dbReference>
<evidence type="ECO:0000313" key="3">
    <source>
        <dbReference type="Proteomes" id="UP000539372"/>
    </source>
</evidence>